<dbReference type="EMBL" id="NSGH01000019">
    <property type="protein sequence ID" value="PBB05041.1"/>
    <property type="molecule type" value="Genomic_DNA"/>
</dbReference>
<organism evidence="1 2">
    <name type="scientific">Salimicrobium humidisoli</name>
    <dbReference type="NCBI Taxonomy" id="2029857"/>
    <lineage>
        <taxon>Bacteria</taxon>
        <taxon>Bacillati</taxon>
        <taxon>Bacillota</taxon>
        <taxon>Bacilli</taxon>
        <taxon>Bacillales</taxon>
        <taxon>Bacillaceae</taxon>
        <taxon>Salimicrobium</taxon>
    </lineage>
</organism>
<evidence type="ECO:0000313" key="1">
    <source>
        <dbReference type="EMBL" id="PBB05041.1"/>
    </source>
</evidence>
<accession>A0ABX4HPA1</accession>
<dbReference type="InterPro" id="IPR018317">
    <property type="entry name" value="QueC"/>
</dbReference>
<keyword evidence="2" id="KW-1185">Reference proteome</keyword>
<dbReference type="InterPro" id="IPR014729">
    <property type="entry name" value="Rossmann-like_a/b/a_fold"/>
</dbReference>
<dbReference type="Proteomes" id="UP000217561">
    <property type="component" value="Unassembled WGS sequence"/>
</dbReference>
<gene>
    <name evidence="1" type="ORF">CKW00_11130</name>
</gene>
<protein>
    <recommendedName>
        <fullName evidence="3">7-cyano-7-deazaguanine synthase</fullName>
    </recommendedName>
</protein>
<evidence type="ECO:0008006" key="3">
    <source>
        <dbReference type="Google" id="ProtNLM"/>
    </source>
</evidence>
<dbReference type="Gene3D" id="3.40.50.620">
    <property type="entry name" value="HUPs"/>
    <property type="match status" value="1"/>
</dbReference>
<reference evidence="1 2" key="1">
    <citation type="submission" date="2017-08" db="EMBL/GenBank/DDBJ databases">
        <title>Salimicrobium alkalisoli sp. nov., isolated from saline alkaline soil.</title>
        <authorList>
            <person name="Zhang G."/>
            <person name="Xiong Q."/>
        </authorList>
    </citation>
    <scope>NUCLEOTIDE SEQUENCE [LARGE SCALE GENOMIC DNA]</scope>
    <source>
        <strain evidence="1 2">WN024</strain>
    </source>
</reference>
<proteinExistence type="predicted"/>
<name>A0ABX4HPA1_9BACI</name>
<sequence>MNMQKTHHILWTGGFDSTFRVLDLVLNKKRQVQPHYIIDEERPSTNKELETIHTIIAHIGIMDMKAAERIKPLIIVNKKDITSDQEDKDKFERLISTSFLGTQYVWLPAYLKQNGITEIESGAHKDDNIETFIADYVEKIEDNDDYYYMLKDEYADTDLSIFSRFQFPLLDYSKLDMERIAKESGFNHLMEMTWFCYRPQKDGKPCGLCNPCKYAKEEGMERRVPRPRVDDFIMFYSLKYLRKAKRNLVNGSGSKK</sequence>
<comment type="caution">
    <text evidence="1">The sequence shown here is derived from an EMBL/GenBank/DDBJ whole genome shotgun (WGS) entry which is preliminary data.</text>
</comment>
<evidence type="ECO:0000313" key="2">
    <source>
        <dbReference type="Proteomes" id="UP000217561"/>
    </source>
</evidence>
<dbReference type="SUPFAM" id="SSF52402">
    <property type="entry name" value="Adenine nucleotide alpha hydrolases-like"/>
    <property type="match status" value="1"/>
</dbReference>
<dbReference type="Pfam" id="PF06508">
    <property type="entry name" value="QueC"/>
    <property type="match status" value="1"/>
</dbReference>